<accession>A0A808R8W1</accession>
<dbReference type="CDD" id="cd04458">
    <property type="entry name" value="CSP_CDS"/>
    <property type="match status" value="1"/>
</dbReference>
<dbReference type="PRINTS" id="PR00050">
    <property type="entry name" value="COLDSHOCK"/>
</dbReference>
<feature type="region of interest" description="Disordered" evidence="1">
    <location>
        <begin position="81"/>
        <end position="197"/>
    </location>
</feature>
<dbReference type="SUPFAM" id="SSF50249">
    <property type="entry name" value="Nucleic acid-binding proteins"/>
    <property type="match status" value="1"/>
</dbReference>
<feature type="compositionally biased region" description="Basic residues" evidence="1">
    <location>
        <begin position="184"/>
        <end position="197"/>
    </location>
</feature>
<gene>
    <name evidence="3" type="primary">Y2</name>
</gene>
<dbReference type="GO" id="GO:0003676">
    <property type="term" value="F:nucleic acid binding"/>
    <property type="evidence" value="ECO:0007669"/>
    <property type="project" value="InterPro"/>
</dbReference>
<name>A0A808R8W1_DUGJA</name>
<reference evidence="3" key="1">
    <citation type="submission" date="2017-03" db="EMBL/GenBank/DDBJ databases">
        <title>Molecular cloning and characterization of DjY2, a novel Y-box gene from planarian Dugesia japonica.</title>
        <authorList>
            <person name="Song L."/>
            <person name="Xu Z."/>
        </authorList>
    </citation>
    <scope>NUCLEOTIDE SEQUENCE</scope>
</reference>
<dbReference type="InterPro" id="IPR011129">
    <property type="entry name" value="CSD"/>
</dbReference>
<feature type="domain" description="CSD" evidence="2">
    <location>
        <begin position="21"/>
        <end position="89"/>
    </location>
</feature>
<dbReference type="PROSITE" id="PS00352">
    <property type="entry name" value="CSD_1"/>
    <property type="match status" value="1"/>
</dbReference>
<dbReference type="InterPro" id="IPR019844">
    <property type="entry name" value="CSD_CS"/>
</dbReference>
<dbReference type="SMART" id="SM00357">
    <property type="entry name" value="CSP"/>
    <property type="match status" value="1"/>
</dbReference>
<dbReference type="InterPro" id="IPR012340">
    <property type="entry name" value="NA-bd_OB-fold"/>
</dbReference>
<organism evidence="3">
    <name type="scientific">Dugesia japonica</name>
    <name type="common">Planarian</name>
    <dbReference type="NCBI Taxonomy" id="6161"/>
    <lineage>
        <taxon>Eukaryota</taxon>
        <taxon>Metazoa</taxon>
        <taxon>Spiralia</taxon>
        <taxon>Lophotrochozoa</taxon>
        <taxon>Platyhelminthes</taxon>
        <taxon>Rhabditophora</taxon>
        <taxon>Seriata</taxon>
        <taxon>Tricladida</taxon>
        <taxon>Continenticola</taxon>
        <taxon>Geoplanoidea</taxon>
        <taxon>Dugesiidae</taxon>
        <taxon>Dugesia</taxon>
    </lineage>
</organism>
<dbReference type="EMBL" id="KY799178">
    <property type="protein sequence ID" value="AWC67533.1"/>
    <property type="molecule type" value="mRNA"/>
</dbReference>
<feature type="compositionally biased region" description="Basic and acidic residues" evidence="1">
    <location>
        <begin position="141"/>
        <end position="150"/>
    </location>
</feature>
<dbReference type="PROSITE" id="PS51857">
    <property type="entry name" value="CSD_2"/>
    <property type="match status" value="1"/>
</dbReference>
<dbReference type="InterPro" id="IPR002059">
    <property type="entry name" value="CSP_DNA-bd"/>
</dbReference>
<dbReference type="Gene3D" id="2.40.50.140">
    <property type="entry name" value="Nucleic acid-binding proteins"/>
    <property type="match status" value="1"/>
</dbReference>
<dbReference type="InterPro" id="IPR050181">
    <property type="entry name" value="Cold_shock_domain"/>
</dbReference>
<protein>
    <submittedName>
        <fullName evidence="3">Y-box binding protein</fullName>
    </submittedName>
</protein>
<proteinExistence type="evidence at transcript level"/>
<evidence type="ECO:0000313" key="3">
    <source>
        <dbReference type="EMBL" id="AWC67533.1"/>
    </source>
</evidence>
<evidence type="ECO:0000259" key="2">
    <source>
        <dbReference type="PROSITE" id="PS51857"/>
    </source>
</evidence>
<evidence type="ECO:0000256" key="1">
    <source>
        <dbReference type="SAM" id="MobiDB-lite"/>
    </source>
</evidence>
<dbReference type="Pfam" id="PF00313">
    <property type="entry name" value="CSD"/>
    <property type="match status" value="1"/>
</dbReference>
<dbReference type="PANTHER" id="PTHR11544">
    <property type="entry name" value="COLD SHOCK DOMAIN CONTAINING PROTEINS"/>
    <property type="match status" value="1"/>
</dbReference>
<dbReference type="AlphaFoldDB" id="A0A808R8W1"/>
<sequence>MSSDGEEHRINNSEKEVLVHKVTGKVKWYNVKKGYGFIHRDDVDEDVFVHQSAISRCQPGKQKSLGEDEDVLFDVVKGSKGNEAMNVTGPNGDAVLGSKFAPNNDFQNRNNRDNANNSYRQGDSRGRGRGLGRGRSYFRNEGSRDNDSYKDNFLNRSRSSGGGYQGNRFDSNRDDGNVSSYRGRGTRSRRPYQTRGV</sequence>
<feature type="compositionally biased region" description="Low complexity" evidence="1">
    <location>
        <begin position="100"/>
        <end position="121"/>
    </location>
</feature>